<organism evidence="1 2">
    <name type="scientific">Flavihumibacter petaseus NBRC 106054</name>
    <dbReference type="NCBI Taxonomy" id="1220578"/>
    <lineage>
        <taxon>Bacteria</taxon>
        <taxon>Pseudomonadati</taxon>
        <taxon>Bacteroidota</taxon>
        <taxon>Chitinophagia</taxon>
        <taxon>Chitinophagales</taxon>
        <taxon>Chitinophagaceae</taxon>
        <taxon>Flavihumibacter</taxon>
    </lineage>
</organism>
<evidence type="ECO:0008006" key="3">
    <source>
        <dbReference type="Google" id="ProtNLM"/>
    </source>
</evidence>
<dbReference type="InterPro" id="IPR010262">
    <property type="entry name" value="Arylsulfotransferase_bact"/>
</dbReference>
<sequence length="420" mass="46982">MKKIAVVSSDAADLLIRYQEEANPLKNWTTPVSGGKKEHLFTLLYLRPSCTYLYDIVCRQKEGKDVVLADGKFTTNELPAGMQDIIFPVDIRPLLSETFEKGAVLLARRDIPGQAYLANAKGDIIWYHTIADAGFKVAHFTGKSTILSIVAPLSYPTSYGNEILELSLAGDTLFHLKKGERGFDRTIHHEIFYNDAQQLVTLTQEKKIMDLRRAGGTAADTITGDGILVLDSVGNKVWEWTVFDVMDPLTDPQIKQNRTDWLHANSLSLDTDGNYLVSFYLSGQIWKVDAKSGKLLWKLGRNGDFVFRNCNSFSEVHAVHRTANNQLLLFENGIDQQHSAVREYVLDEKNHTADASLAIGLPSYLYSERMGSVYRVGDTSLLVCSAQANAVSLINKSGDILWRIRTGFIPYRAEFVSIDH</sequence>
<dbReference type="GO" id="GO:0004062">
    <property type="term" value="F:aryl sulfotransferase activity"/>
    <property type="evidence" value="ECO:0007669"/>
    <property type="project" value="InterPro"/>
</dbReference>
<dbReference type="SUPFAM" id="SSF101898">
    <property type="entry name" value="NHL repeat"/>
    <property type="match status" value="1"/>
</dbReference>
<dbReference type="InterPro" id="IPR053143">
    <property type="entry name" value="Arylsulfate_ST"/>
</dbReference>
<dbReference type="EMBL" id="BBWV01000001">
    <property type="protein sequence ID" value="GAO42727.1"/>
    <property type="molecule type" value="Genomic_DNA"/>
</dbReference>
<dbReference type="Proteomes" id="UP000033121">
    <property type="component" value="Unassembled WGS sequence"/>
</dbReference>
<name>A0A0E9MYB5_9BACT</name>
<evidence type="ECO:0000313" key="1">
    <source>
        <dbReference type="EMBL" id="GAO42727.1"/>
    </source>
</evidence>
<dbReference type="STRING" id="1220578.FPE01S_01_17450"/>
<evidence type="ECO:0000313" key="2">
    <source>
        <dbReference type="Proteomes" id="UP000033121"/>
    </source>
</evidence>
<protein>
    <recommendedName>
        <fullName evidence="3">Arylsulfotransferase N-terminal domain-containing protein</fullName>
    </recommendedName>
</protein>
<dbReference type="RefSeq" id="WP_169749146.1">
    <property type="nucleotide sequence ID" value="NZ_BBWV01000001.1"/>
</dbReference>
<dbReference type="PANTHER" id="PTHR35340:SF5">
    <property type="entry name" value="ASST-DOMAIN-CONTAINING PROTEIN"/>
    <property type="match status" value="1"/>
</dbReference>
<accession>A0A0E9MYB5</accession>
<proteinExistence type="predicted"/>
<reference evidence="1 2" key="1">
    <citation type="submission" date="2015-04" db="EMBL/GenBank/DDBJ databases">
        <title>Whole genome shotgun sequence of Flavihumibacter petaseus NBRC 106054.</title>
        <authorList>
            <person name="Miyazawa S."/>
            <person name="Hosoyama A."/>
            <person name="Hashimoto M."/>
            <person name="Noguchi M."/>
            <person name="Tsuchikane K."/>
            <person name="Ohji S."/>
            <person name="Yamazoe A."/>
            <person name="Ichikawa N."/>
            <person name="Kimura A."/>
            <person name="Fujita N."/>
        </authorList>
    </citation>
    <scope>NUCLEOTIDE SEQUENCE [LARGE SCALE GENOMIC DNA]</scope>
    <source>
        <strain evidence="1 2">NBRC 106054</strain>
    </source>
</reference>
<dbReference type="AlphaFoldDB" id="A0A0E9MYB5"/>
<comment type="caution">
    <text evidence="1">The sequence shown here is derived from an EMBL/GenBank/DDBJ whole genome shotgun (WGS) entry which is preliminary data.</text>
</comment>
<dbReference type="PANTHER" id="PTHR35340">
    <property type="entry name" value="PQQ ENZYME REPEAT PROTEIN-RELATED"/>
    <property type="match status" value="1"/>
</dbReference>
<gene>
    <name evidence="1" type="ORF">FPE01S_01_17450</name>
</gene>
<keyword evidence="2" id="KW-1185">Reference proteome</keyword>
<dbReference type="Pfam" id="PF05935">
    <property type="entry name" value="Arylsulfotrans"/>
    <property type="match status" value="1"/>
</dbReference>